<dbReference type="EMBL" id="WNKY01000082">
    <property type="protein sequence ID" value="MTV41927.1"/>
    <property type="molecule type" value="Genomic_DNA"/>
</dbReference>
<dbReference type="Pfam" id="PF25800">
    <property type="entry name" value="FimV_N"/>
    <property type="match status" value="1"/>
</dbReference>
<reference evidence="4 5" key="1">
    <citation type="submission" date="2019-11" db="EMBL/GenBank/DDBJ databases">
        <title>Type strains purchased from KCTC, JCM and DSMZ.</title>
        <authorList>
            <person name="Lu H."/>
        </authorList>
    </citation>
    <scope>NUCLEOTIDE SEQUENCE [LARGE SCALE GENOMIC DNA]</scope>
    <source>
        <strain evidence="4 5">KCTC 22382</strain>
    </source>
</reference>
<name>A0A6L6PTB9_9BURK</name>
<accession>A0A6L6PTB9</accession>
<keyword evidence="2" id="KW-0732">Signal</keyword>
<dbReference type="InterPro" id="IPR057840">
    <property type="entry name" value="FimV_N"/>
</dbReference>
<dbReference type="Proteomes" id="UP000475582">
    <property type="component" value="Unassembled WGS sequence"/>
</dbReference>
<sequence length="163" mass="17136">MMQRNFLTPIFALALAGAVHAAELGEIAPRSYIGQPLAVDIDLVSLTPEEASGLQVRLAAPDVYRGANTVMNPALGSVRMQVERRGGKPVLHVTTTRAVEAEYLHLYVALGVPGKQEVRLATVWLQPDPNPAPPPAPAAPVAPPVPLASAMTPAQAEQITAQA</sequence>
<feature type="chain" id="PRO_5026847004" description="FimV N-terminal domain-containing protein" evidence="2">
    <location>
        <begin position="22"/>
        <end position="163"/>
    </location>
</feature>
<proteinExistence type="predicted"/>
<dbReference type="AlphaFoldDB" id="A0A6L6PTB9"/>
<feature type="non-terminal residue" evidence="4">
    <location>
        <position position="163"/>
    </location>
</feature>
<dbReference type="RefSeq" id="WP_371866415.1">
    <property type="nucleotide sequence ID" value="NZ_WNKY01000082.1"/>
</dbReference>
<comment type="caution">
    <text evidence="4">The sequence shown here is derived from an EMBL/GenBank/DDBJ whole genome shotgun (WGS) entry which is preliminary data.</text>
</comment>
<feature type="domain" description="FimV N-terminal" evidence="3">
    <location>
        <begin position="23"/>
        <end position="127"/>
    </location>
</feature>
<gene>
    <name evidence="4" type="ORF">GM676_30720</name>
</gene>
<feature type="compositionally biased region" description="Pro residues" evidence="1">
    <location>
        <begin position="130"/>
        <end position="146"/>
    </location>
</feature>
<evidence type="ECO:0000313" key="5">
    <source>
        <dbReference type="Proteomes" id="UP000475582"/>
    </source>
</evidence>
<evidence type="ECO:0000256" key="2">
    <source>
        <dbReference type="SAM" id="SignalP"/>
    </source>
</evidence>
<protein>
    <recommendedName>
        <fullName evidence="3">FimV N-terminal domain-containing protein</fullName>
    </recommendedName>
</protein>
<keyword evidence="5" id="KW-1185">Reference proteome</keyword>
<evidence type="ECO:0000313" key="4">
    <source>
        <dbReference type="EMBL" id="MTV41927.1"/>
    </source>
</evidence>
<organism evidence="4 5">
    <name type="scientific">Duganella radicis</name>
    <dbReference type="NCBI Taxonomy" id="551988"/>
    <lineage>
        <taxon>Bacteria</taxon>
        <taxon>Pseudomonadati</taxon>
        <taxon>Pseudomonadota</taxon>
        <taxon>Betaproteobacteria</taxon>
        <taxon>Burkholderiales</taxon>
        <taxon>Oxalobacteraceae</taxon>
        <taxon>Telluria group</taxon>
        <taxon>Duganella</taxon>
    </lineage>
</organism>
<evidence type="ECO:0000259" key="3">
    <source>
        <dbReference type="Pfam" id="PF25800"/>
    </source>
</evidence>
<evidence type="ECO:0000256" key="1">
    <source>
        <dbReference type="SAM" id="MobiDB-lite"/>
    </source>
</evidence>
<feature type="signal peptide" evidence="2">
    <location>
        <begin position="1"/>
        <end position="21"/>
    </location>
</feature>
<feature type="region of interest" description="Disordered" evidence="1">
    <location>
        <begin position="130"/>
        <end position="163"/>
    </location>
</feature>